<dbReference type="PANTHER" id="PTHR13943">
    <property type="entry name" value="HRAS-LIKE SUPPRESSOR - RELATED"/>
    <property type="match status" value="1"/>
</dbReference>
<protein>
    <recommendedName>
        <fullName evidence="6">LRAT domain-containing protein</fullName>
    </recommendedName>
</protein>
<keyword evidence="8" id="KW-1185">Reference proteome</keyword>
<evidence type="ECO:0000256" key="4">
    <source>
        <dbReference type="ARBA" id="ARBA00023098"/>
    </source>
</evidence>
<keyword evidence="5" id="KW-1133">Transmembrane helix</keyword>
<keyword evidence="2" id="KW-0808">Transferase</keyword>
<comment type="caution">
    <text evidence="7">The sequence shown here is derived from an EMBL/GenBank/DDBJ whole genome shotgun (WGS) entry which is preliminary data.</text>
</comment>
<keyword evidence="4" id="KW-0443">Lipid metabolism</keyword>
<feature type="domain" description="LRAT" evidence="6">
    <location>
        <begin position="23"/>
        <end position="142"/>
    </location>
</feature>
<proteinExistence type="inferred from homology"/>
<dbReference type="Pfam" id="PF04970">
    <property type="entry name" value="LRAT"/>
    <property type="match status" value="1"/>
</dbReference>
<dbReference type="GO" id="GO:0070292">
    <property type="term" value="P:N-acylphosphatidylethanolamine metabolic process"/>
    <property type="evidence" value="ECO:0007669"/>
    <property type="project" value="TreeGrafter"/>
</dbReference>
<evidence type="ECO:0000256" key="2">
    <source>
        <dbReference type="ARBA" id="ARBA00022679"/>
    </source>
</evidence>
<feature type="transmembrane region" description="Helical" evidence="5">
    <location>
        <begin position="146"/>
        <end position="171"/>
    </location>
</feature>
<dbReference type="AlphaFoldDB" id="A0AAV2HP11"/>
<keyword evidence="5" id="KW-0472">Membrane</keyword>
<evidence type="ECO:0000256" key="5">
    <source>
        <dbReference type="SAM" id="Phobius"/>
    </source>
</evidence>
<sequence>MGAEQSVYEHNTNLLRSLKPGDIVKFHRGAYYHFAIYMGDEIVIHIRGLPENTARDYVRPLFVGSVGSVPQEKVEIAEEDFWTAANNCKGYLANDETKEAFKVDDILRRAKASLGPTEYHLLQKNCEHWVNKIKYDKEESQQATNFTIGMGATGVILGTAAALGGVVGYMLTREPKKSETDGSNGTVENFR</sequence>
<dbReference type="InterPro" id="IPR051496">
    <property type="entry name" value="H-rev107_PLA/AT"/>
</dbReference>
<evidence type="ECO:0000256" key="3">
    <source>
        <dbReference type="ARBA" id="ARBA00022801"/>
    </source>
</evidence>
<dbReference type="GO" id="GO:0005737">
    <property type="term" value="C:cytoplasm"/>
    <property type="evidence" value="ECO:0007669"/>
    <property type="project" value="TreeGrafter"/>
</dbReference>
<dbReference type="Gene3D" id="3.90.1720.10">
    <property type="entry name" value="endopeptidase domain like (from Nostoc punctiforme)"/>
    <property type="match status" value="1"/>
</dbReference>
<dbReference type="PROSITE" id="PS51934">
    <property type="entry name" value="LRAT"/>
    <property type="match status" value="1"/>
</dbReference>
<keyword evidence="5" id="KW-0812">Transmembrane</keyword>
<dbReference type="InterPro" id="IPR007053">
    <property type="entry name" value="LRAT_dom"/>
</dbReference>
<evidence type="ECO:0000256" key="1">
    <source>
        <dbReference type="ARBA" id="ARBA00007824"/>
    </source>
</evidence>
<dbReference type="GO" id="GO:0016410">
    <property type="term" value="F:N-acyltransferase activity"/>
    <property type="evidence" value="ECO:0007669"/>
    <property type="project" value="TreeGrafter"/>
</dbReference>
<keyword evidence="3" id="KW-0378">Hydrolase</keyword>
<reference evidence="7 8" key="1">
    <citation type="submission" date="2024-04" db="EMBL/GenBank/DDBJ databases">
        <authorList>
            <consortium name="Genoscope - CEA"/>
            <person name="William W."/>
        </authorList>
    </citation>
    <scope>NUCLEOTIDE SEQUENCE [LARGE SCALE GENOMIC DNA]</scope>
</reference>
<gene>
    <name evidence="7" type="ORF">GSLYS_00009764001</name>
</gene>
<organism evidence="7 8">
    <name type="scientific">Lymnaea stagnalis</name>
    <name type="common">Great pond snail</name>
    <name type="synonym">Helix stagnalis</name>
    <dbReference type="NCBI Taxonomy" id="6523"/>
    <lineage>
        <taxon>Eukaryota</taxon>
        <taxon>Metazoa</taxon>
        <taxon>Spiralia</taxon>
        <taxon>Lophotrochozoa</taxon>
        <taxon>Mollusca</taxon>
        <taxon>Gastropoda</taxon>
        <taxon>Heterobranchia</taxon>
        <taxon>Euthyneura</taxon>
        <taxon>Panpulmonata</taxon>
        <taxon>Hygrophila</taxon>
        <taxon>Lymnaeoidea</taxon>
        <taxon>Lymnaeidae</taxon>
        <taxon>Lymnaea</taxon>
    </lineage>
</organism>
<accession>A0AAV2HP11</accession>
<comment type="similarity">
    <text evidence="1">Belongs to the H-rev107 family.</text>
</comment>
<evidence type="ECO:0000313" key="7">
    <source>
        <dbReference type="EMBL" id="CAL1535804.1"/>
    </source>
</evidence>
<dbReference type="Proteomes" id="UP001497497">
    <property type="component" value="Unassembled WGS sequence"/>
</dbReference>
<name>A0AAV2HP11_LYMST</name>
<evidence type="ECO:0000313" key="8">
    <source>
        <dbReference type="Proteomes" id="UP001497497"/>
    </source>
</evidence>
<evidence type="ECO:0000259" key="6">
    <source>
        <dbReference type="PROSITE" id="PS51934"/>
    </source>
</evidence>
<dbReference type="GO" id="GO:0004623">
    <property type="term" value="F:phospholipase A2 activity"/>
    <property type="evidence" value="ECO:0007669"/>
    <property type="project" value="TreeGrafter"/>
</dbReference>
<dbReference type="GO" id="GO:0008970">
    <property type="term" value="F:phospholipase A1 activity"/>
    <property type="evidence" value="ECO:0007669"/>
    <property type="project" value="TreeGrafter"/>
</dbReference>
<dbReference type="EMBL" id="CAXITT010000211">
    <property type="protein sequence ID" value="CAL1535804.1"/>
    <property type="molecule type" value="Genomic_DNA"/>
</dbReference>
<dbReference type="PANTHER" id="PTHR13943:SF77">
    <property type="entry name" value="LRAT DOMAIN-CONTAINING PROTEIN"/>
    <property type="match status" value="1"/>
</dbReference>